<dbReference type="EMBL" id="JAPQKO010000001">
    <property type="protein sequence ID" value="KAJ5183960.1"/>
    <property type="molecule type" value="Genomic_DNA"/>
</dbReference>
<dbReference type="Gene3D" id="1.20.1740.10">
    <property type="entry name" value="Amino acid/polyamine transporter I"/>
    <property type="match status" value="1"/>
</dbReference>
<dbReference type="GO" id="GO:0006865">
    <property type="term" value="P:amino acid transport"/>
    <property type="evidence" value="ECO:0007669"/>
    <property type="project" value="InterPro"/>
</dbReference>
<feature type="transmembrane region" description="Helical" evidence="7">
    <location>
        <begin position="237"/>
        <end position="258"/>
    </location>
</feature>
<evidence type="ECO:0000313" key="8">
    <source>
        <dbReference type="EMBL" id="KAJ5183960.1"/>
    </source>
</evidence>
<dbReference type="PIRSF" id="PIRSF006060">
    <property type="entry name" value="AA_transporter"/>
    <property type="match status" value="1"/>
</dbReference>
<keyword evidence="9" id="KW-1185">Reference proteome</keyword>
<organism evidence="8 9">
    <name type="scientific">Penicillium capsulatum</name>
    <dbReference type="NCBI Taxonomy" id="69766"/>
    <lineage>
        <taxon>Eukaryota</taxon>
        <taxon>Fungi</taxon>
        <taxon>Dikarya</taxon>
        <taxon>Ascomycota</taxon>
        <taxon>Pezizomycotina</taxon>
        <taxon>Eurotiomycetes</taxon>
        <taxon>Eurotiomycetidae</taxon>
        <taxon>Eurotiales</taxon>
        <taxon>Aspergillaceae</taxon>
        <taxon>Penicillium</taxon>
    </lineage>
</organism>
<protein>
    <recommendedName>
        <fullName evidence="10">Amino acid transporter</fullName>
    </recommendedName>
</protein>
<reference evidence="8" key="1">
    <citation type="submission" date="2022-11" db="EMBL/GenBank/DDBJ databases">
        <authorList>
            <person name="Petersen C."/>
        </authorList>
    </citation>
    <scope>NUCLEOTIDE SEQUENCE</scope>
    <source>
        <strain evidence="8">IBT 21917</strain>
    </source>
</reference>
<feature type="transmembrane region" description="Helical" evidence="7">
    <location>
        <begin position="133"/>
        <end position="155"/>
    </location>
</feature>
<feature type="transmembrane region" description="Helical" evidence="7">
    <location>
        <begin position="197"/>
        <end position="217"/>
    </location>
</feature>
<evidence type="ECO:0008006" key="10">
    <source>
        <dbReference type="Google" id="ProtNLM"/>
    </source>
</evidence>
<dbReference type="Proteomes" id="UP001146351">
    <property type="component" value="Unassembled WGS sequence"/>
</dbReference>
<dbReference type="OrthoDB" id="3900342at2759"/>
<dbReference type="Pfam" id="PF13520">
    <property type="entry name" value="AA_permease_2"/>
    <property type="match status" value="1"/>
</dbReference>
<dbReference type="PANTHER" id="PTHR45649">
    <property type="entry name" value="AMINO-ACID PERMEASE BAT1"/>
    <property type="match status" value="1"/>
</dbReference>
<evidence type="ECO:0000256" key="5">
    <source>
        <dbReference type="ARBA" id="ARBA00023136"/>
    </source>
</evidence>
<comment type="subcellular location">
    <subcellularLocation>
        <location evidence="1">Membrane</location>
        <topology evidence="1">Multi-pass membrane protein</topology>
    </subcellularLocation>
</comment>
<dbReference type="InterPro" id="IPR004840">
    <property type="entry name" value="Amino_acid_permease_CS"/>
</dbReference>
<evidence type="ECO:0000313" key="9">
    <source>
        <dbReference type="Proteomes" id="UP001146351"/>
    </source>
</evidence>
<feature type="transmembrane region" description="Helical" evidence="7">
    <location>
        <begin position="382"/>
        <end position="400"/>
    </location>
</feature>
<keyword evidence="3 7" id="KW-0812">Transmembrane</keyword>
<feature type="transmembrane region" description="Helical" evidence="7">
    <location>
        <begin position="42"/>
        <end position="61"/>
    </location>
</feature>
<comment type="caution">
    <text evidence="8">The sequence shown here is derived from an EMBL/GenBank/DDBJ whole genome shotgun (WGS) entry which is preliminary data.</text>
</comment>
<dbReference type="GO" id="GO:0016020">
    <property type="term" value="C:membrane"/>
    <property type="evidence" value="ECO:0007669"/>
    <property type="project" value="UniProtKB-SubCell"/>
</dbReference>
<reference evidence="8" key="2">
    <citation type="journal article" date="2023" name="IMA Fungus">
        <title>Comparative genomic study of the Penicillium genus elucidates a diverse pangenome and 15 lateral gene transfer events.</title>
        <authorList>
            <person name="Petersen C."/>
            <person name="Sorensen T."/>
            <person name="Nielsen M.R."/>
            <person name="Sondergaard T.E."/>
            <person name="Sorensen J.L."/>
            <person name="Fitzpatrick D.A."/>
            <person name="Frisvad J.C."/>
            <person name="Nielsen K.L."/>
        </authorList>
    </citation>
    <scope>NUCLEOTIDE SEQUENCE</scope>
    <source>
        <strain evidence="8">IBT 21917</strain>
    </source>
</reference>
<dbReference type="PROSITE" id="PS00218">
    <property type="entry name" value="AMINO_ACID_PERMEASE_1"/>
    <property type="match status" value="1"/>
</dbReference>
<keyword evidence="4 7" id="KW-1133">Transmembrane helix</keyword>
<keyword evidence="2" id="KW-0813">Transport</keyword>
<keyword evidence="5 7" id="KW-0472">Membrane</keyword>
<gene>
    <name evidence="8" type="ORF">N7492_001576</name>
</gene>
<feature type="compositionally biased region" description="Polar residues" evidence="6">
    <location>
        <begin position="8"/>
        <end position="28"/>
    </location>
</feature>
<dbReference type="AlphaFoldDB" id="A0A9W9IVV3"/>
<accession>A0A9W9IVV3</accession>
<dbReference type="InterPro" id="IPR002293">
    <property type="entry name" value="AA/rel_permease1"/>
</dbReference>
<feature type="transmembrane region" description="Helical" evidence="7">
    <location>
        <begin position="167"/>
        <end position="185"/>
    </location>
</feature>
<feature type="transmembrane region" description="Helical" evidence="7">
    <location>
        <begin position="329"/>
        <end position="351"/>
    </location>
</feature>
<proteinExistence type="predicted"/>
<dbReference type="PANTHER" id="PTHR45649:SF27">
    <property type="entry name" value="CHOLINE TRANSPORTER (EUROFUNG)"/>
    <property type="match status" value="1"/>
</dbReference>
<feature type="transmembrane region" description="Helical" evidence="7">
    <location>
        <begin position="479"/>
        <end position="500"/>
    </location>
</feature>
<evidence type="ECO:0000256" key="3">
    <source>
        <dbReference type="ARBA" id="ARBA00022692"/>
    </source>
</evidence>
<evidence type="ECO:0000256" key="6">
    <source>
        <dbReference type="SAM" id="MobiDB-lite"/>
    </source>
</evidence>
<name>A0A9W9IVV3_9EURO</name>
<feature type="region of interest" description="Disordered" evidence="6">
    <location>
        <begin position="1"/>
        <end position="32"/>
    </location>
</feature>
<evidence type="ECO:0000256" key="1">
    <source>
        <dbReference type="ARBA" id="ARBA00004141"/>
    </source>
</evidence>
<feature type="transmembrane region" description="Helical" evidence="7">
    <location>
        <begin position="406"/>
        <end position="430"/>
    </location>
</feature>
<feature type="transmembrane region" description="Helical" evidence="7">
    <location>
        <begin position="450"/>
        <end position="473"/>
    </location>
</feature>
<evidence type="ECO:0000256" key="4">
    <source>
        <dbReference type="ARBA" id="ARBA00022989"/>
    </source>
</evidence>
<dbReference type="GO" id="GO:0022857">
    <property type="term" value="F:transmembrane transporter activity"/>
    <property type="evidence" value="ECO:0007669"/>
    <property type="project" value="InterPro"/>
</dbReference>
<evidence type="ECO:0000256" key="7">
    <source>
        <dbReference type="SAM" id="Phobius"/>
    </source>
</evidence>
<feature type="transmembrane region" description="Helical" evidence="7">
    <location>
        <begin position="81"/>
        <end position="112"/>
    </location>
</feature>
<evidence type="ECO:0000256" key="2">
    <source>
        <dbReference type="ARBA" id="ARBA00022448"/>
    </source>
</evidence>
<feature type="transmembrane region" description="Helical" evidence="7">
    <location>
        <begin position="279"/>
        <end position="300"/>
    </location>
</feature>
<sequence>MADHEAKTSNLQHGSDKQITSGTMTPDSAQIPEKSQGLQKNFSVVSLAGIGLVVGNVWPALGGSLLASIANGGAPGVIYEFIVVSISYFNVAAIVAELASALPSSAGVLLWASVTAGRRSGRIIGYFAGYWNFLAWVFAEASMSLICGNVCVQMYTLTHPGFVAESWHIVICYLIVTWLACALVCSMNSVVPHVNIFGIAAIVLGGLTTIIVCATMTTQGAGPASNKTVWVDWTADIGYPSGFVFVAGMLNGAFTMGTPDATTHLAEEIPRPEVHVPKAIAAQYCLGFISAFAYLITILYCIKDYHALGKAAFPIAEVYWQATQGSTGVTVFLLVLLLLPTLVCTIGLYVTCGRTLWTLARVNATPFASQFGRISEKQHMPVTATLASALLVTVLGFIYLGSSTAFNSFIASFILHSSASYMAAILPYLFRRHNPGFQRGPFRLRGIWGWLVHSWACAYMVVWFVIYCFPYSLPTDAQSMNYSVVIWGGLTALTGLWWLVAGRRRCLWPAVIEGELIDLA</sequence>